<accession>A0A378VYL4</accession>
<proteinExistence type="predicted"/>
<evidence type="ECO:0000313" key="1">
    <source>
        <dbReference type="EMBL" id="SUA23898.1"/>
    </source>
</evidence>
<gene>
    <name evidence="1" type="ORF">NCTC11421_01888</name>
</gene>
<organism evidence="1">
    <name type="scientific">Neisseria gonorrhoeae</name>
    <dbReference type="NCBI Taxonomy" id="485"/>
    <lineage>
        <taxon>Bacteria</taxon>
        <taxon>Pseudomonadati</taxon>
        <taxon>Pseudomonadota</taxon>
        <taxon>Betaproteobacteria</taxon>
        <taxon>Neisseriales</taxon>
        <taxon>Neisseriaceae</taxon>
        <taxon>Neisseria</taxon>
    </lineage>
</organism>
<name>A0A378VYL4_NEIGO</name>
<protein>
    <submittedName>
        <fullName evidence="1">Uncharacterized protein</fullName>
    </submittedName>
</protein>
<reference evidence="1" key="1">
    <citation type="submission" date="2018-06" db="EMBL/GenBank/DDBJ databases">
        <authorList>
            <consortium name="Pathogen Informatics"/>
            <person name="Doyle S."/>
        </authorList>
    </citation>
    <scope>NUCLEOTIDE SEQUENCE [LARGE SCALE GENOMIC DNA]</scope>
    <source>
        <strain evidence="1">NCTC11421</strain>
    </source>
</reference>
<dbReference type="EMBL" id="UGRI01000001">
    <property type="protein sequence ID" value="SUA23898.1"/>
    <property type="molecule type" value="Genomic_DNA"/>
</dbReference>
<sequence length="75" mass="9082">MRIRKWAADVFFDRNPVWNKISAGNLFETDAIWMHGLKIRRWGGMLQNWNRTSLIGMWRHTVFRECVRFRWAVSG</sequence>
<dbReference type="AlphaFoldDB" id="A0A378VYL4"/>